<keyword evidence="1" id="KW-0808">Transferase</keyword>
<evidence type="ECO:0000313" key="1">
    <source>
        <dbReference type="EMBL" id="KHG14454.1"/>
    </source>
</evidence>
<keyword evidence="2" id="KW-1185">Reference proteome</keyword>
<dbReference type="AlphaFoldDB" id="A0A0B0NRM0"/>
<organism evidence="1 2">
    <name type="scientific">Gossypium arboreum</name>
    <name type="common">Tree cotton</name>
    <name type="synonym">Gossypium nanking</name>
    <dbReference type="NCBI Taxonomy" id="29729"/>
    <lineage>
        <taxon>Eukaryota</taxon>
        <taxon>Viridiplantae</taxon>
        <taxon>Streptophyta</taxon>
        <taxon>Embryophyta</taxon>
        <taxon>Tracheophyta</taxon>
        <taxon>Spermatophyta</taxon>
        <taxon>Magnoliopsida</taxon>
        <taxon>eudicotyledons</taxon>
        <taxon>Gunneridae</taxon>
        <taxon>Pentapetalae</taxon>
        <taxon>rosids</taxon>
        <taxon>malvids</taxon>
        <taxon>Malvales</taxon>
        <taxon>Malvaceae</taxon>
        <taxon>Malvoideae</taxon>
        <taxon>Gossypium</taxon>
    </lineage>
</organism>
<protein>
    <submittedName>
        <fullName evidence="1">3-phosphoshikimate 1-carboxyvinyltransferase</fullName>
    </submittedName>
</protein>
<name>A0A0B0NRM0_GOSAR</name>
<dbReference type="EMBL" id="KN401603">
    <property type="protein sequence ID" value="KHG14454.1"/>
    <property type="molecule type" value="Genomic_DNA"/>
</dbReference>
<dbReference type="Proteomes" id="UP000032142">
    <property type="component" value="Unassembled WGS sequence"/>
</dbReference>
<gene>
    <name evidence="1" type="ORF">F383_16905</name>
</gene>
<reference evidence="2" key="1">
    <citation type="submission" date="2014-09" db="EMBL/GenBank/DDBJ databases">
        <authorList>
            <person name="Mudge J."/>
            <person name="Ramaraj T."/>
            <person name="Lindquist I.E."/>
            <person name="Bharti A.K."/>
            <person name="Sundararajan A."/>
            <person name="Cameron C.T."/>
            <person name="Woodward J.E."/>
            <person name="May G.D."/>
            <person name="Brubaker C."/>
            <person name="Broadhvest J."/>
            <person name="Wilkins T.A."/>
        </authorList>
    </citation>
    <scope>NUCLEOTIDE SEQUENCE</scope>
    <source>
        <strain evidence="2">cv. AKA8401</strain>
    </source>
</reference>
<proteinExistence type="predicted"/>
<sequence length="99" mass="11107">MFPRGQCSDIGEVRSYLPKVAVEQIEDGESYLHVSQGSRLKIADLISLNSSRVDRRWRILSPCIGNGADLSPKPYLSEQESGLKIESYLPKVARKQTEN</sequence>
<dbReference type="GO" id="GO:0016740">
    <property type="term" value="F:transferase activity"/>
    <property type="evidence" value="ECO:0007669"/>
    <property type="project" value="UniProtKB-KW"/>
</dbReference>
<evidence type="ECO:0000313" key="2">
    <source>
        <dbReference type="Proteomes" id="UP000032142"/>
    </source>
</evidence>
<accession>A0A0B0NRM0</accession>